<dbReference type="EMBL" id="QXQB01000003">
    <property type="protein sequence ID" value="RJX38775.1"/>
    <property type="molecule type" value="Genomic_DNA"/>
</dbReference>
<keyword evidence="4" id="KW-1133">Transmembrane helix</keyword>
<keyword evidence="4" id="KW-0472">Membrane</keyword>
<proteinExistence type="predicted"/>
<dbReference type="PROSITE" id="PS01124">
    <property type="entry name" value="HTH_ARAC_FAMILY_2"/>
    <property type="match status" value="1"/>
</dbReference>
<dbReference type="SMART" id="SM00342">
    <property type="entry name" value="HTH_ARAC"/>
    <property type="match status" value="1"/>
</dbReference>
<evidence type="ECO:0000259" key="5">
    <source>
        <dbReference type="PROSITE" id="PS01124"/>
    </source>
</evidence>
<keyword evidence="7" id="KW-1185">Reference proteome</keyword>
<dbReference type="GO" id="GO:0043565">
    <property type="term" value="F:sequence-specific DNA binding"/>
    <property type="evidence" value="ECO:0007669"/>
    <property type="project" value="InterPro"/>
</dbReference>
<dbReference type="InterPro" id="IPR009057">
    <property type="entry name" value="Homeodomain-like_sf"/>
</dbReference>
<comment type="caution">
    <text evidence="6">The sequence shown here is derived from an EMBL/GenBank/DDBJ whole genome shotgun (WGS) entry which is preliminary data.</text>
</comment>
<feature type="transmembrane region" description="Helical" evidence="4">
    <location>
        <begin position="12"/>
        <end position="32"/>
    </location>
</feature>
<dbReference type="InterPro" id="IPR020449">
    <property type="entry name" value="Tscrpt_reg_AraC-type_HTH"/>
</dbReference>
<dbReference type="OrthoDB" id="2486005at2"/>
<name>A0A3A6PDV4_9BACL</name>
<evidence type="ECO:0000256" key="1">
    <source>
        <dbReference type="ARBA" id="ARBA00023015"/>
    </source>
</evidence>
<evidence type="ECO:0000313" key="7">
    <source>
        <dbReference type="Proteomes" id="UP000267798"/>
    </source>
</evidence>
<feature type="domain" description="HTH araC/xylS-type" evidence="5">
    <location>
        <begin position="647"/>
        <end position="745"/>
    </location>
</feature>
<dbReference type="PANTHER" id="PTHR43280">
    <property type="entry name" value="ARAC-FAMILY TRANSCRIPTIONAL REGULATOR"/>
    <property type="match status" value="1"/>
</dbReference>
<keyword evidence="1" id="KW-0805">Transcription regulation</keyword>
<reference evidence="6 7" key="1">
    <citation type="submission" date="2018-09" db="EMBL/GenBank/DDBJ databases">
        <title>Paenibacillus aracenensis nov. sp. isolated from a cave in southern Spain.</title>
        <authorList>
            <person name="Jurado V."/>
            <person name="Gutierrez-Patricio S."/>
            <person name="Gonzalez-Pimentel J.L."/>
            <person name="Miller A.Z."/>
            <person name="Laiz L."/>
            <person name="Saiz-Jimenez C."/>
        </authorList>
    </citation>
    <scope>NUCLEOTIDE SEQUENCE [LARGE SCALE GENOMIC DNA]</scope>
    <source>
        <strain evidence="6 7">JCM 19203</strain>
    </source>
</reference>
<feature type="transmembrane region" description="Helical" evidence="4">
    <location>
        <begin position="297"/>
        <end position="317"/>
    </location>
</feature>
<dbReference type="Pfam" id="PF12833">
    <property type="entry name" value="HTH_18"/>
    <property type="match status" value="1"/>
</dbReference>
<dbReference type="RefSeq" id="WP_120111398.1">
    <property type="nucleotide sequence ID" value="NZ_QXQB01000003.1"/>
</dbReference>
<dbReference type="InterPro" id="IPR018062">
    <property type="entry name" value="HTH_AraC-typ_CS"/>
</dbReference>
<evidence type="ECO:0000256" key="3">
    <source>
        <dbReference type="ARBA" id="ARBA00023163"/>
    </source>
</evidence>
<dbReference type="PRINTS" id="PR00032">
    <property type="entry name" value="HTHARAC"/>
</dbReference>
<dbReference type="Gene3D" id="1.10.10.60">
    <property type="entry name" value="Homeodomain-like"/>
    <property type="match status" value="2"/>
</dbReference>
<sequence>MKRLLKNQGTFQIFFAMLLVIGIMVISMYYLYRNSISGIYDRMTENNSLAVKAMIGSFDNNFRSINNLIHSIHMLPYNVLEPDDEGHADMSDVYLLQDNLSSLVSSVDFIEEAVVFYDDYDLVITSSGTSGLPAFFNQKYKHDRFNASYWRTYMKERNSFKLFQGEYYRISSDTFKETSKKLMVAAGGNKVRLSNKNVILLINEKAFMKQVSQNLMIPGASLIVLDENQQVIYTTDSALNITGMMEEVYLSSTQEASLTRENYEYHFYKSDFNGFIYIEKIPFQFQNIDSVSQANRLIMFTAILCAILLSILLSIYLNKPVKRILHQLGGRHSGNDFAKILSGIKHMQAENDIYKKQLAFVDGEARRGILLLALDNRELSAEHELLIRRYESDFFLNKQFVMVMFRWSTPAGEGPQVSAESIAELLQTGLRERQAMANVYHERELQFLALIGIRQASERDTLFKLLGLLLGQLQHGELAGNTGVACVSKVYASELANCSKAYQSLTSAMAYRHVNEKASVIDAGKLEYEWSMPLPIERLEKLASFVMNGKLKESKLVITETLRETAERNVHQHQFAYIAKSLLYAMVRHAAPSANRNDQLYLLESEFLRCAETSADPEKLEQLLHEAAQHIVQHSATVEPASKLNKAYIAQYIELNYMRNLYLDQLAEVTGTSPKYFSSYFKKTFGVNYVEYLNKVRLSHARELLRQTSYSVSEIGEKTGYLNSSTFTTTFKKYYGISPSEYRKQKQNTG</sequence>
<keyword evidence="4" id="KW-0812">Transmembrane</keyword>
<dbReference type="AlphaFoldDB" id="A0A3A6PDV4"/>
<keyword evidence="2" id="KW-0238">DNA-binding</keyword>
<organism evidence="6 7">
    <name type="scientific">Paenibacillus pinisoli</name>
    <dbReference type="NCBI Taxonomy" id="1276110"/>
    <lineage>
        <taxon>Bacteria</taxon>
        <taxon>Bacillati</taxon>
        <taxon>Bacillota</taxon>
        <taxon>Bacilli</taxon>
        <taxon>Bacillales</taxon>
        <taxon>Paenibacillaceae</taxon>
        <taxon>Paenibacillus</taxon>
    </lineage>
</organism>
<evidence type="ECO:0000313" key="6">
    <source>
        <dbReference type="EMBL" id="RJX38775.1"/>
    </source>
</evidence>
<accession>A0A3A6PDV4</accession>
<protein>
    <submittedName>
        <fullName evidence="6">AraC family transcriptional regulator</fullName>
    </submittedName>
</protein>
<dbReference type="Proteomes" id="UP000267798">
    <property type="component" value="Unassembled WGS sequence"/>
</dbReference>
<gene>
    <name evidence="6" type="ORF">D3P09_14665</name>
</gene>
<evidence type="ECO:0000256" key="4">
    <source>
        <dbReference type="SAM" id="Phobius"/>
    </source>
</evidence>
<dbReference type="PANTHER" id="PTHR43280:SF2">
    <property type="entry name" value="HTH-TYPE TRANSCRIPTIONAL REGULATOR EXSA"/>
    <property type="match status" value="1"/>
</dbReference>
<dbReference type="SUPFAM" id="SSF46689">
    <property type="entry name" value="Homeodomain-like"/>
    <property type="match status" value="2"/>
</dbReference>
<keyword evidence="3" id="KW-0804">Transcription</keyword>
<dbReference type="InterPro" id="IPR018060">
    <property type="entry name" value="HTH_AraC"/>
</dbReference>
<dbReference type="GO" id="GO:0003700">
    <property type="term" value="F:DNA-binding transcription factor activity"/>
    <property type="evidence" value="ECO:0007669"/>
    <property type="project" value="InterPro"/>
</dbReference>
<dbReference type="PROSITE" id="PS00041">
    <property type="entry name" value="HTH_ARAC_FAMILY_1"/>
    <property type="match status" value="1"/>
</dbReference>
<evidence type="ECO:0000256" key="2">
    <source>
        <dbReference type="ARBA" id="ARBA00023125"/>
    </source>
</evidence>